<evidence type="ECO:0000313" key="1">
    <source>
        <dbReference type="EMBL" id="KAJ8309197.1"/>
    </source>
</evidence>
<comment type="caution">
    <text evidence="1">The sequence shown here is derived from an EMBL/GenBank/DDBJ whole genome shotgun (WGS) entry which is preliminary data.</text>
</comment>
<name>A0ABQ9EZ14_TEGGR</name>
<sequence>MSVAKQIIPKMRFSKLLISFVFLGIFIVIESRVFEDRYRETGEYEEENGLVIRESGNLDREKRGVFGFFEL</sequence>
<dbReference type="Proteomes" id="UP001217089">
    <property type="component" value="Unassembled WGS sequence"/>
</dbReference>
<keyword evidence="2" id="KW-1185">Reference proteome</keyword>
<gene>
    <name evidence="1" type="ORF">KUTeg_014071</name>
</gene>
<reference evidence="1 2" key="1">
    <citation type="submission" date="2022-12" db="EMBL/GenBank/DDBJ databases">
        <title>Chromosome-level genome of Tegillarca granosa.</title>
        <authorList>
            <person name="Kim J."/>
        </authorList>
    </citation>
    <scope>NUCLEOTIDE SEQUENCE [LARGE SCALE GENOMIC DNA]</scope>
    <source>
        <strain evidence="1">Teg-2019</strain>
        <tissue evidence="1">Adductor muscle</tissue>
    </source>
</reference>
<organism evidence="1 2">
    <name type="scientific">Tegillarca granosa</name>
    <name type="common">Malaysian cockle</name>
    <name type="synonym">Anadara granosa</name>
    <dbReference type="NCBI Taxonomy" id="220873"/>
    <lineage>
        <taxon>Eukaryota</taxon>
        <taxon>Metazoa</taxon>
        <taxon>Spiralia</taxon>
        <taxon>Lophotrochozoa</taxon>
        <taxon>Mollusca</taxon>
        <taxon>Bivalvia</taxon>
        <taxon>Autobranchia</taxon>
        <taxon>Pteriomorphia</taxon>
        <taxon>Arcoida</taxon>
        <taxon>Arcoidea</taxon>
        <taxon>Arcidae</taxon>
        <taxon>Tegillarca</taxon>
    </lineage>
</organism>
<proteinExistence type="predicted"/>
<evidence type="ECO:0000313" key="2">
    <source>
        <dbReference type="Proteomes" id="UP001217089"/>
    </source>
</evidence>
<accession>A0ABQ9EZ14</accession>
<protein>
    <submittedName>
        <fullName evidence="1">Uncharacterized protein</fullName>
    </submittedName>
</protein>
<dbReference type="EMBL" id="JARBDR010000657">
    <property type="protein sequence ID" value="KAJ8309197.1"/>
    <property type="molecule type" value="Genomic_DNA"/>
</dbReference>